<evidence type="ECO:0000256" key="1">
    <source>
        <dbReference type="SAM" id="Phobius"/>
    </source>
</evidence>
<evidence type="ECO:0000313" key="2">
    <source>
        <dbReference type="EMBL" id="QTG38683.1"/>
    </source>
</evidence>
<gene>
    <name evidence="2" type="primary">orf312</name>
</gene>
<feature type="transmembrane region" description="Helical" evidence="1">
    <location>
        <begin position="180"/>
        <end position="201"/>
    </location>
</feature>
<keyword evidence="2" id="KW-0496">Mitochondrion</keyword>
<feature type="transmembrane region" description="Helical" evidence="1">
    <location>
        <begin position="30"/>
        <end position="49"/>
    </location>
</feature>
<sequence>MIKRKFEILLSYYYKIVKNRTGILSRKHKTLFFILILGIISFFFRVELLNNTSNNVILHYVLLYGSIAYILFIKVNTGFRLVVTFTKGIPFFINEYKTFKKFNYYNLIGFMFYNLILILLSLVVLFRLYSVLSICYSEIYKLIFLYNSIVSFTLCGLYLEQHYNEVTFSMEEVDINKLSLLNKLLILSLPAIIFLNMGNYISIGTQILDYIKTSHTIYCQPDDNVPNVPATNINEQQVLQQNNQNNQNESQTTSNGNVQRVNQVNQQDGAKPVPVFTNNMGNTPFIDRNIFSWYRNSSYGNSYTKTNSQTNN</sequence>
<organism evidence="2">
    <name type="scientific">Ganoderma sp. TQC-2021a</name>
    <dbReference type="NCBI Taxonomy" id="2816325"/>
    <lineage>
        <taxon>Eukaryota</taxon>
        <taxon>Fungi</taxon>
        <taxon>Dikarya</taxon>
        <taxon>Basidiomycota</taxon>
        <taxon>Agaricomycotina</taxon>
        <taxon>Agaricomycetes</taxon>
        <taxon>Polyporales</taxon>
        <taxon>Polyporaceae</taxon>
        <taxon>Ganoderma</taxon>
    </lineage>
</organism>
<keyword evidence="1" id="KW-0472">Membrane</keyword>
<evidence type="ECO:0008006" key="3">
    <source>
        <dbReference type="Google" id="ProtNLM"/>
    </source>
</evidence>
<keyword evidence="1" id="KW-0812">Transmembrane</keyword>
<accession>A0A8A5R786</accession>
<keyword evidence="1" id="KW-1133">Transmembrane helix</keyword>
<dbReference type="AlphaFoldDB" id="A0A8A5R786"/>
<geneLocation type="mitochondrion" evidence="2"/>
<reference evidence="2" key="1">
    <citation type="submission" date="2019-08" db="EMBL/GenBank/DDBJ databases">
        <title>The mitochondrial genome sequence of Ganoderma sp. strain Zizhi S2, merged Ganoderma duropora and G. sinense into a new complex species.</title>
        <authorList>
            <person name="Chen T.-Q."/>
            <person name="Xu X.-L."/>
        </authorList>
    </citation>
    <scope>NUCLEOTIDE SEQUENCE</scope>
    <source>
        <strain evidence="2">Zizhi S2</strain>
    </source>
</reference>
<feature type="transmembrane region" description="Helical" evidence="1">
    <location>
        <begin position="61"/>
        <end position="83"/>
    </location>
</feature>
<feature type="transmembrane region" description="Helical" evidence="1">
    <location>
        <begin position="139"/>
        <end position="159"/>
    </location>
</feature>
<feature type="transmembrane region" description="Helical" evidence="1">
    <location>
        <begin position="104"/>
        <end position="127"/>
    </location>
</feature>
<dbReference type="EMBL" id="MN356101">
    <property type="protein sequence ID" value="QTG38683.1"/>
    <property type="molecule type" value="Genomic_DNA"/>
</dbReference>
<name>A0A8A5R786_9APHY</name>
<protein>
    <recommendedName>
        <fullName evidence="3">Transmembrane protein</fullName>
    </recommendedName>
</protein>
<proteinExistence type="predicted"/>